<feature type="binding site" evidence="14">
    <location>
        <position position="54"/>
    </location>
    <ligand>
        <name>Zn(2+)</name>
        <dbReference type="ChEBI" id="CHEBI:29105"/>
        <note>catalytic</note>
    </ligand>
</feature>
<evidence type="ECO:0000256" key="8">
    <source>
        <dbReference type="ARBA" id="ARBA00022833"/>
    </source>
</evidence>
<dbReference type="OrthoDB" id="9795347at2"/>
<dbReference type="PROSITE" id="PS51747">
    <property type="entry name" value="CYT_DCMP_DEAMINASES_2"/>
    <property type="match status" value="1"/>
</dbReference>
<dbReference type="RefSeq" id="WP_109731572.1">
    <property type="nucleotide sequence ID" value="NZ_BAAACK010000011.1"/>
</dbReference>
<dbReference type="Gene3D" id="3.40.140.10">
    <property type="entry name" value="Cytidine Deaminase, domain 2"/>
    <property type="match status" value="1"/>
</dbReference>
<dbReference type="InterPro" id="IPR002125">
    <property type="entry name" value="CMP_dCMP_dom"/>
</dbReference>
<evidence type="ECO:0000256" key="11">
    <source>
        <dbReference type="ARBA" id="ARBA00049558"/>
    </source>
</evidence>
<evidence type="ECO:0000256" key="5">
    <source>
        <dbReference type="ARBA" id="ARBA00018266"/>
    </source>
</evidence>
<keyword evidence="18" id="KW-1185">Reference proteome</keyword>
<comment type="cofactor">
    <cofactor evidence="1 14 15">
        <name>Zn(2+)</name>
        <dbReference type="ChEBI" id="CHEBI:29105"/>
    </cofactor>
</comment>
<evidence type="ECO:0000256" key="1">
    <source>
        <dbReference type="ARBA" id="ARBA00001947"/>
    </source>
</evidence>
<dbReference type="Pfam" id="PF00383">
    <property type="entry name" value="dCMP_cyt_deam_1"/>
    <property type="match status" value="1"/>
</dbReference>
<accession>A0A2Y9BFC8</accession>
<reference evidence="17 18" key="1">
    <citation type="submission" date="2018-05" db="EMBL/GenBank/DDBJ databases">
        <title>The Hungate 1000. A catalogue of reference genomes from the rumen microbiome.</title>
        <authorList>
            <person name="Kelly W."/>
        </authorList>
    </citation>
    <scope>NUCLEOTIDE SEQUENCE [LARGE SCALE GENOMIC DNA]</scope>
    <source>
        <strain evidence="17 18">NLAE-zl-C242</strain>
    </source>
</reference>
<keyword evidence="6 14" id="KW-0479">Metal-binding</keyword>
<feature type="binding site" evidence="14">
    <location>
        <position position="91"/>
    </location>
    <ligand>
        <name>Zn(2+)</name>
        <dbReference type="ChEBI" id="CHEBI:29105"/>
        <note>catalytic</note>
    </ligand>
</feature>
<comment type="function">
    <text evidence="2 15">This enzyme scavenges exogenous and endogenous cytidine and 2'-deoxycytidine for UMP synthesis.</text>
</comment>
<gene>
    <name evidence="17" type="ORF">A8806_107188</name>
</gene>
<feature type="domain" description="CMP/dCMP-type deaminase" evidence="16">
    <location>
        <begin position="2"/>
        <end position="134"/>
    </location>
</feature>
<dbReference type="PANTHER" id="PTHR11644:SF2">
    <property type="entry name" value="CYTIDINE DEAMINASE"/>
    <property type="match status" value="1"/>
</dbReference>
<dbReference type="SUPFAM" id="SSF53927">
    <property type="entry name" value="Cytidine deaminase-like"/>
    <property type="match status" value="1"/>
</dbReference>
<dbReference type="InterPro" id="IPR016193">
    <property type="entry name" value="Cytidine_deaminase-like"/>
</dbReference>
<evidence type="ECO:0000256" key="7">
    <source>
        <dbReference type="ARBA" id="ARBA00022801"/>
    </source>
</evidence>
<feature type="active site" description="Proton donor" evidence="12">
    <location>
        <position position="56"/>
    </location>
</feature>
<evidence type="ECO:0000256" key="2">
    <source>
        <dbReference type="ARBA" id="ARBA00003949"/>
    </source>
</evidence>
<evidence type="ECO:0000256" key="10">
    <source>
        <dbReference type="ARBA" id="ARBA00049252"/>
    </source>
</evidence>
<dbReference type="GO" id="GO:0005829">
    <property type="term" value="C:cytosol"/>
    <property type="evidence" value="ECO:0007669"/>
    <property type="project" value="TreeGrafter"/>
</dbReference>
<dbReference type="FunFam" id="3.40.140.10:FF:000008">
    <property type="entry name" value="Cytidine deaminase"/>
    <property type="match status" value="1"/>
</dbReference>
<evidence type="ECO:0000256" key="9">
    <source>
        <dbReference type="ARBA" id="ARBA00032005"/>
    </source>
</evidence>
<comment type="catalytic activity">
    <reaction evidence="10 15">
        <text>2'-deoxycytidine + H2O + H(+) = 2'-deoxyuridine + NH4(+)</text>
        <dbReference type="Rhea" id="RHEA:13433"/>
        <dbReference type="ChEBI" id="CHEBI:15377"/>
        <dbReference type="ChEBI" id="CHEBI:15378"/>
        <dbReference type="ChEBI" id="CHEBI:15698"/>
        <dbReference type="ChEBI" id="CHEBI:16450"/>
        <dbReference type="ChEBI" id="CHEBI:28938"/>
        <dbReference type="EC" id="3.5.4.5"/>
    </reaction>
</comment>
<dbReference type="AlphaFoldDB" id="A0A2Y9BFC8"/>
<evidence type="ECO:0000256" key="12">
    <source>
        <dbReference type="PIRSR" id="PIRSR606262-1"/>
    </source>
</evidence>
<dbReference type="EMBL" id="QGDL01000007">
    <property type="protein sequence ID" value="PWJ29039.1"/>
    <property type="molecule type" value="Genomic_DNA"/>
</dbReference>
<evidence type="ECO:0000256" key="15">
    <source>
        <dbReference type="RuleBase" id="RU364006"/>
    </source>
</evidence>
<dbReference type="CDD" id="cd01283">
    <property type="entry name" value="cytidine_deaminase"/>
    <property type="match status" value="1"/>
</dbReference>
<dbReference type="InterPro" id="IPR050202">
    <property type="entry name" value="Cyt/Deoxycyt_deaminase"/>
</dbReference>
<feature type="binding site" evidence="14">
    <location>
        <position position="94"/>
    </location>
    <ligand>
        <name>Zn(2+)</name>
        <dbReference type="ChEBI" id="CHEBI:29105"/>
        <note>catalytic</note>
    </ligand>
</feature>
<dbReference type="GO" id="GO:0004126">
    <property type="term" value="F:cytidine deaminase activity"/>
    <property type="evidence" value="ECO:0007669"/>
    <property type="project" value="UniProtKB-UniRule"/>
</dbReference>
<comment type="similarity">
    <text evidence="3 15">Belongs to the cytidine and deoxycytidylate deaminase family.</text>
</comment>
<evidence type="ECO:0000256" key="6">
    <source>
        <dbReference type="ARBA" id="ARBA00022723"/>
    </source>
</evidence>
<evidence type="ECO:0000313" key="18">
    <source>
        <dbReference type="Proteomes" id="UP000245845"/>
    </source>
</evidence>
<keyword evidence="7 15" id="KW-0378">Hydrolase</keyword>
<evidence type="ECO:0000256" key="13">
    <source>
        <dbReference type="PIRSR" id="PIRSR606262-2"/>
    </source>
</evidence>
<dbReference type="GO" id="GO:0055086">
    <property type="term" value="P:nucleobase-containing small molecule metabolic process"/>
    <property type="evidence" value="ECO:0007669"/>
    <property type="project" value="UniProtKB-ARBA"/>
</dbReference>
<evidence type="ECO:0000256" key="3">
    <source>
        <dbReference type="ARBA" id="ARBA00006576"/>
    </source>
</evidence>
<evidence type="ECO:0000259" key="16">
    <source>
        <dbReference type="PROSITE" id="PS51747"/>
    </source>
</evidence>
<evidence type="ECO:0000313" key="17">
    <source>
        <dbReference type="EMBL" id="PWJ29039.1"/>
    </source>
</evidence>
<dbReference type="NCBIfam" id="NF004064">
    <property type="entry name" value="PRK05578.1"/>
    <property type="match status" value="1"/>
</dbReference>
<protein>
    <recommendedName>
        <fullName evidence="5 15">Cytidine deaminase</fullName>
        <ecNumber evidence="4 15">3.5.4.5</ecNumber>
    </recommendedName>
    <alternativeName>
        <fullName evidence="9 15">Cytidine aminohydrolase</fullName>
    </alternativeName>
</protein>
<dbReference type="GO" id="GO:0072527">
    <property type="term" value="P:pyrimidine-containing compound metabolic process"/>
    <property type="evidence" value="ECO:0007669"/>
    <property type="project" value="UniProtKB-ARBA"/>
</dbReference>
<organism evidence="17 18">
    <name type="scientific">Faecalicatena orotica</name>
    <dbReference type="NCBI Taxonomy" id="1544"/>
    <lineage>
        <taxon>Bacteria</taxon>
        <taxon>Bacillati</taxon>
        <taxon>Bacillota</taxon>
        <taxon>Clostridia</taxon>
        <taxon>Lachnospirales</taxon>
        <taxon>Lachnospiraceae</taxon>
        <taxon>Faecalicatena</taxon>
    </lineage>
</organism>
<dbReference type="Proteomes" id="UP000245845">
    <property type="component" value="Unassembled WGS sequence"/>
</dbReference>
<proteinExistence type="inferred from homology"/>
<keyword evidence="8 14" id="KW-0862">Zinc</keyword>
<comment type="catalytic activity">
    <reaction evidence="11 15">
        <text>cytidine + H2O + H(+) = uridine + NH4(+)</text>
        <dbReference type="Rhea" id="RHEA:16069"/>
        <dbReference type="ChEBI" id="CHEBI:15377"/>
        <dbReference type="ChEBI" id="CHEBI:15378"/>
        <dbReference type="ChEBI" id="CHEBI:16704"/>
        <dbReference type="ChEBI" id="CHEBI:17562"/>
        <dbReference type="ChEBI" id="CHEBI:28938"/>
        <dbReference type="EC" id="3.5.4.5"/>
    </reaction>
</comment>
<dbReference type="PANTHER" id="PTHR11644">
    <property type="entry name" value="CYTIDINE DEAMINASE"/>
    <property type="match status" value="1"/>
</dbReference>
<dbReference type="GO" id="GO:0008270">
    <property type="term" value="F:zinc ion binding"/>
    <property type="evidence" value="ECO:0007669"/>
    <property type="project" value="UniProtKB-UniRule"/>
</dbReference>
<evidence type="ECO:0000256" key="14">
    <source>
        <dbReference type="PIRSR" id="PIRSR606262-3"/>
    </source>
</evidence>
<dbReference type="InterPro" id="IPR006262">
    <property type="entry name" value="Cyt_deam_tetra"/>
</dbReference>
<evidence type="ECO:0000256" key="4">
    <source>
        <dbReference type="ARBA" id="ARBA00012783"/>
    </source>
</evidence>
<dbReference type="NCBIfam" id="TIGR01354">
    <property type="entry name" value="cyt_deam_tetra"/>
    <property type="match status" value="1"/>
</dbReference>
<dbReference type="EC" id="3.5.4.5" evidence="4 15"/>
<feature type="binding site" evidence="13">
    <location>
        <begin position="43"/>
        <end position="49"/>
    </location>
    <ligand>
        <name>substrate</name>
    </ligand>
</feature>
<sequence length="137" mass="14964">MLPVKELIEQAIDAMGYAYTPYSGFKVGAALLAKNGNVYQGCNIENAAYTPCNCAERTAFFKAVSEGVKEFEAICIVGGKNGVLTELTPPCGVCRQVMMEFCRPEEFRIILATDTAHYEIHTLREMLPMGFGPDALA</sequence>
<comment type="caution">
    <text evidence="17">The sequence shown here is derived from an EMBL/GenBank/DDBJ whole genome shotgun (WGS) entry which is preliminary data.</text>
</comment>
<name>A0A2Y9BFC8_9FIRM</name>